<keyword evidence="1 3" id="KW-0378">Hydrolase</keyword>
<feature type="non-terminal residue" evidence="3">
    <location>
        <position position="1"/>
    </location>
</feature>
<dbReference type="Gene3D" id="2.60.120.260">
    <property type="entry name" value="Galactose-binding domain-like"/>
    <property type="match status" value="1"/>
</dbReference>
<name>A0A7V8NR42_9BACT</name>
<protein>
    <submittedName>
        <fullName evidence="3">CocE/NonD family hydrolase</fullName>
    </submittedName>
</protein>
<dbReference type="InterPro" id="IPR000383">
    <property type="entry name" value="Xaa-Pro-like_dom"/>
</dbReference>
<dbReference type="AlphaFoldDB" id="A0A7V8NR42"/>
<dbReference type="InterPro" id="IPR005674">
    <property type="entry name" value="CocE/Ser_esterase"/>
</dbReference>
<evidence type="ECO:0000256" key="1">
    <source>
        <dbReference type="ARBA" id="ARBA00022801"/>
    </source>
</evidence>
<evidence type="ECO:0000313" key="3">
    <source>
        <dbReference type="EMBL" id="MBA0085916.1"/>
    </source>
</evidence>
<dbReference type="Proteomes" id="UP000567293">
    <property type="component" value="Unassembled WGS sequence"/>
</dbReference>
<organism evidence="3 4">
    <name type="scientific">Candidatus Acidiferrum panamense</name>
    <dbReference type="NCBI Taxonomy" id="2741543"/>
    <lineage>
        <taxon>Bacteria</taxon>
        <taxon>Pseudomonadati</taxon>
        <taxon>Acidobacteriota</taxon>
        <taxon>Terriglobia</taxon>
        <taxon>Candidatus Acidiferrales</taxon>
        <taxon>Candidatus Acidiferrum</taxon>
    </lineage>
</organism>
<dbReference type="Gene3D" id="3.40.50.1820">
    <property type="entry name" value="alpha/beta hydrolase"/>
    <property type="match status" value="1"/>
</dbReference>
<dbReference type="GO" id="GO:0008239">
    <property type="term" value="F:dipeptidyl-peptidase activity"/>
    <property type="evidence" value="ECO:0007669"/>
    <property type="project" value="InterPro"/>
</dbReference>
<dbReference type="SUPFAM" id="SSF49785">
    <property type="entry name" value="Galactose-binding domain-like"/>
    <property type="match status" value="1"/>
</dbReference>
<dbReference type="InterPro" id="IPR029058">
    <property type="entry name" value="AB_hydrolase_fold"/>
</dbReference>
<gene>
    <name evidence="3" type="ORF">HRJ53_13035</name>
</gene>
<feature type="domain" description="Xaa-Pro dipeptidyl-peptidase C-terminal" evidence="2">
    <location>
        <begin position="192"/>
        <end position="407"/>
    </location>
</feature>
<comment type="caution">
    <text evidence="3">The sequence shown here is derived from an EMBL/GenBank/DDBJ whole genome shotgun (WGS) entry which is preliminary data.</text>
</comment>
<proteinExistence type="predicted"/>
<evidence type="ECO:0000313" key="4">
    <source>
        <dbReference type="Proteomes" id="UP000567293"/>
    </source>
</evidence>
<sequence>NVGMVGISGFGAEQLMAAKLNPPHLKAIFPLDPRGAYGEAGGFRDEYPGGVIHLFRFLLQVYASAHHQKGQPKPLPPEREKLWQEAIANPDFKMYPHVYNVLALKGQHFPAYFDILIDPYDKEAAVEKSEAEFSKINVPTYTGSGWYGYTYKTHLNGAQNWFRNLKAPHKKLLLAGPAHLDRPVKAFHNEMLRWYDQWLKGIDTGILNDPPVRFWVMGANEWRSASDWPPRETQWIKLYLRGWERLTTEPFTPSSADDYQAPDAFAQMPASQTNRIQKLRYLSEPLPDDATIAGPSVLHLYASIDQDDTNWIVILKDVGPDVGVQTAREGERDITPGLHERELTRGWLKASHRAVDPKRSLPGRPWHPLTRAAHKPVAPGEINEYAIEIMATANQFKQGHRICIEIT</sequence>
<dbReference type="InterPro" id="IPR008979">
    <property type="entry name" value="Galactose-bd-like_sf"/>
</dbReference>
<dbReference type="NCBIfam" id="TIGR00976">
    <property type="entry name" value="CocE_NonD"/>
    <property type="match status" value="1"/>
</dbReference>
<feature type="non-terminal residue" evidence="3">
    <location>
        <position position="407"/>
    </location>
</feature>
<dbReference type="EMBL" id="JACDQQ010001264">
    <property type="protein sequence ID" value="MBA0085916.1"/>
    <property type="molecule type" value="Genomic_DNA"/>
</dbReference>
<dbReference type="InterPro" id="IPR013736">
    <property type="entry name" value="Xaa-Pro_dipept_C"/>
</dbReference>
<evidence type="ECO:0000259" key="2">
    <source>
        <dbReference type="SMART" id="SM00939"/>
    </source>
</evidence>
<dbReference type="SMART" id="SM00939">
    <property type="entry name" value="PepX_C"/>
    <property type="match status" value="1"/>
</dbReference>
<dbReference type="Pfam" id="PF08530">
    <property type="entry name" value="PepX_C"/>
    <property type="match status" value="1"/>
</dbReference>
<dbReference type="Pfam" id="PF02129">
    <property type="entry name" value="Peptidase_S15"/>
    <property type="match status" value="1"/>
</dbReference>
<dbReference type="SUPFAM" id="SSF53474">
    <property type="entry name" value="alpha/beta-Hydrolases"/>
    <property type="match status" value="1"/>
</dbReference>
<accession>A0A7V8NR42</accession>
<keyword evidence="4" id="KW-1185">Reference proteome</keyword>
<reference evidence="3" key="1">
    <citation type="submission" date="2020-06" db="EMBL/GenBank/DDBJ databases">
        <title>Legume-microbial interactions unlock mineral nutrients during tropical forest succession.</title>
        <authorList>
            <person name="Epihov D.Z."/>
        </authorList>
    </citation>
    <scope>NUCLEOTIDE SEQUENCE [LARGE SCALE GENOMIC DNA]</scope>
    <source>
        <strain evidence="3">Pan2503</strain>
    </source>
</reference>